<evidence type="ECO:0000313" key="6">
    <source>
        <dbReference type="EMBL" id="MBE6511001.1"/>
    </source>
</evidence>
<reference evidence="6" key="1">
    <citation type="submission" date="2019-04" db="EMBL/GenBank/DDBJ databases">
        <title>Evolution of Biomass-Degrading Anaerobic Consortia Revealed by Metagenomics.</title>
        <authorList>
            <person name="Peng X."/>
        </authorList>
    </citation>
    <scope>NUCLEOTIDE SEQUENCE</scope>
    <source>
        <strain evidence="6">SIG13</strain>
    </source>
</reference>
<evidence type="ECO:0000256" key="3">
    <source>
        <dbReference type="ARBA" id="ARBA00022722"/>
    </source>
</evidence>
<accession>A0A8T3VNU5</accession>
<evidence type="ECO:0000313" key="7">
    <source>
        <dbReference type="Proteomes" id="UP000713479"/>
    </source>
</evidence>
<dbReference type="GO" id="GO:0004540">
    <property type="term" value="F:RNA nuclease activity"/>
    <property type="evidence" value="ECO:0007669"/>
    <property type="project" value="InterPro"/>
</dbReference>
<dbReference type="PANTHER" id="PTHR34139">
    <property type="entry name" value="UPF0331 PROTEIN MJ0127"/>
    <property type="match status" value="1"/>
</dbReference>
<dbReference type="InterPro" id="IPR008201">
    <property type="entry name" value="HepT-like"/>
</dbReference>
<evidence type="ECO:0000256" key="4">
    <source>
        <dbReference type="ARBA" id="ARBA00022741"/>
    </source>
</evidence>
<keyword evidence="4" id="KW-0547">Nucleotide-binding</keyword>
<dbReference type="GO" id="GO:0000166">
    <property type="term" value="F:nucleotide binding"/>
    <property type="evidence" value="ECO:0007669"/>
    <property type="project" value="UniProtKB-KW"/>
</dbReference>
<dbReference type="Pfam" id="PF01934">
    <property type="entry name" value="HepT-like"/>
    <property type="match status" value="1"/>
</dbReference>
<dbReference type="PANTHER" id="PTHR34139:SF1">
    <property type="entry name" value="RNASE MJ1380-RELATED"/>
    <property type="match status" value="1"/>
</dbReference>
<comment type="caution">
    <text evidence="6">The sequence shown here is derived from an EMBL/GenBank/DDBJ whole genome shotgun (WGS) entry which is preliminary data.</text>
</comment>
<keyword evidence="3" id="KW-0540">Nuclease</keyword>
<keyword evidence="2" id="KW-1277">Toxin-antitoxin system</keyword>
<sequence length="111" mass="13313">MNDNDEKTILRIIHYCDKIDSHIDYFGDDRELFLENEHYQDACALVIIQIGEFVGRLSDEFINEHSEIPWTDIKSMRNIHAHNYDNVMFDTLWVTIKRDVPELRDFLQKLI</sequence>
<proteinExistence type="predicted"/>
<gene>
    <name evidence="6" type="ORF">E7Z74_07020</name>
</gene>
<dbReference type="GO" id="GO:0016787">
    <property type="term" value="F:hydrolase activity"/>
    <property type="evidence" value="ECO:0007669"/>
    <property type="project" value="UniProtKB-KW"/>
</dbReference>
<protein>
    <submittedName>
        <fullName evidence="6">DUF86 domain-containing protein</fullName>
    </submittedName>
</protein>
<evidence type="ECO:0000256" key="5">
    <source>
        <dbReference type="ARBA" id="ARBA00022801"/>
    </source>
</evidence>
<dbReference type="GO" id="GO:0110001">
    <property type="term" value="C:toxin-antitoxin complex"/>
    <property type="evidence" value="ECO:0007669"/>
    <property type="project" value="InterPro"/>
</dbReference>
<evidence type="ECO:0000256" key="2">
    <source>
        <dbReference type="ARBA" id="ARBA00022649"/>
    </source>
</evidence>
<dbReference type="InterPro" id="IPR051813">
    <property type="entry name" value="HepT_RNase_toxin"/>
</dbReference>
<organism evidence="6 7">
    <name type="scientific">Methanobrevibacter millerae</name>
    <dbReference type="NCBI Taxonomy" id="230361"/>
    <lineage>
        <taxon>Archaea</taxon>
        <taxon>Methanobacteriati</taxon>
        <taxon>Methanobacteriota</taxon>
        <taxon>Methanomada group</taxon>
        <taxon>Methanobacteria</taxon>
        <taxon>Methanobacteriales</taxon>
        <taxon>Methanobacteriaceae</taxon>
        <taxon>Methanobrevibacter</taxon>
    </lineage>
</organism>
<dbReference type="SUPFAM" id="SSF81593">
    <property type="entry name" value="Nucleotidyltransferase substrate binding subunit/domain"/>
    <property type="match status" value="1"/>
</dbReference>
<evidence type="ECO:0000256" key="1">
    <source>
        <dbReference type="ARBA" id="ARBA00022553"/>
    </source>
</evidence>
<keyword evidence="1" id="KW-0597">Phosphoprotein</keyword>
<dbReference type="AlphaFoldDB" id="A0A8T3VNU5"/>
<keyword evidence="5" id="KW-0378">Hydrolase</keyword>
<name>A0A8T3VNU5_9EURY</name>
<dbReference type="EMBL" id="SUTF01000008">
    <property type="protein sequence ID" value="MBE6511001.1"/>
    <property type="molecule type" value="Genomic_DNA"/>
</dbReference>
<dbReference type="Proteomes" id="UP000713479">
    <property type="component" value="Unassembled WGS sequence"/>
</dbReference>